<evidence type="ECO:0000313" key="2">
    <source>
        <dbReference type="Proteomes" id="UP001431429"/>
    </source>
</evidence>
<accession>A0ABT0UZR7</accession>
<dbReference type="EMBL" id="JAMQAW010000042">
    <property type="protein sequence ID" value="MCM2392651.1"/>
    <property type="molecule type" value="Genomic_DNA"/>
</dbReference>
<name>A0ABT0UZR7_9ACTN</name>
<comment type="caution">
    <text evidence="1">The sequence shown here is derived from an EMBL/GenBank/DDBJ whole genome shotgun (WGS) entry which is preliminary data.</text>
</comment>
<dbReference type="RefSeq" id="WP_250922977.1">
    <property type="nucleotide sequence ID" value="NZ_JAMQAW010000042.1"/>
</dbReference>
<proteinExistence type="predicted"/>
<reference evidence="1" key="1">
    <citation type="submission" date="2022-06" db="EMBL/GenBank/DDBJ databases">
        <title>Genome public.</title>
        <authorList>
            <person name="Sun Q."/>
        </authorList>
    </citation>
    <scope>NUCLEOTIDE SEQUENCE</scope>
    <source>
        <strain evidence="1">CWNU-1</strain>
    </source>
</reference>
<sequence>MIREERIPLATLTEDQLESLYAHIDSLTNTPVLRTCLVPGCLRQFDAMATMAGSPMRPEWSAAGWSMLGAGSIFPTGGHICPDHKDLVTSHWPRRLELPSGRWSVACPCGWSPVPQRWHRLVAAQWEQHLLTETGALPAAPPVTDPEHRLPLAEHTEESLAELYDRLWDAEADVPELRGLARACSVGYSLTVPALLGAKTALENLRTRITVDSRDWAADKLDAFLWAVLVGRNCENSDSDHVHNDIDCAGDQPLGTIADQHSIPTDQTMQASQHRWWIANAIKAVQQIEDNGIVTEIQ</sequence>
<dbReference type="Proteomes" id="UP001431429">
    <property type="component" value="Unassembled WGS sequence"/>
</dbReference>
<gene>
    <name evidence="1" type="ORF">NBG84_30935</name>
</gene>
<evidence type="ECO:0000313" key="1">
    <source>
        <dbReference type="EMBL" id="MCM2392651.1"/>
    </source>
</evidence>
<protein>
    <submittedName>
        <fullName evidence="1">Uncharacterized protein</fullName>
    </submittedName>
</protein>
<keyword evidence="2" id="KW-1185">Reference proteome</keyword>
<organism evidence="1 2">
    <name type="scientific">Streptomyces albipurpureus</name>
    <dbReference type="NCBI Taxonomy" id="2897419"/>
    <lineage>
        <taxon>Bacteria</taxon>
        <taxon>Bacillati</taxon>
        <taxon>Actinomycetota</taxon>
        <taxon>Actinomycetes</taxon>
        <taxon>Kitasatosporales</taxon>
        <taxon>Streptomycetaceae</taxon>
        <taxon>Streptomyces</taxon>
    </lineage>
</organism>